<keyword evidence="1" id="KW-0547">Nucleotide-binding</keyword>
<evidence type="ECO:0000256" key="6">
    <source>
        <dbReference type="ARBA" id="ARBA00023125"/>
    </source>
</evidence>
<evidence type="ECO:0000256" key="2">
    <source>
        <dbReference type="ARBA" id="ARBA00022763"/>
    </source>
</evidence>
<dbReference type="SUPFAM" id="SSF52540">
    <property type="entry name" value="P-loop containing nucleoside triphosphate hydrolases"/>
    <property type="match status" value="2"/>
</dbReference>
<keyword evidence="12" id="KW-1185">Reference proteome</keyword>
<sequence>MAELSPSTPVEFLRTVGPQRAALLAKLDILTVEDLLLWMPRDVLDLTRTTRIEGLIEGTTQTVRGIVVDRDSRISRGRSMVGILLKADGGYLRCVWFNQPYVFRKYEPDSVLLVTGQPKLRDGRWEMSHPLVQRLESDDEQAGPGILPRYPLTEGISMHEMRRMTRAAVEECAHLLTDPIPASFRQVHQWPARSEACRGLHVAQSLEEYERSRKRLLLEDLLEFQLGLALRRRMRIEQQEAIALPADQRIRARVARLFPFEWTNGQKEALEEILKDLEKTRPMHRLLQADVGAGKTAVAIAAMLVAVANRMQAILMAPTEILARQHFETLEELLAESQVERRLLTGSLTAAQKRMTLSEIEEGSAQLIVGTQSLIQEGVKFSKPGLVVIDEQHKFGVEQRARFAQGTTIPHMLVMTATPIPRTLCLTAFGDLDLSIIRELPPGRQPVSTHVVTDAPSARKAWDFLKGKLTEGRQAYVICPRVETTRSSEPMPTPQVGQAGPQTWESAEDLYQRLQAKELAQFRVGLLHGRMSPELRAETMRKFREHELDVLVATSVIEVGVDVPSATQMIVYHAEQFGLSQLHQFRGRVGRGSRQGFCFLFTKSTDPDALSRLKTLEQTSDGFAVAEADFQLRGHGDVLGTRQHGQTPLKRANLIRDAQLVETARALATSLIDSGQFDTPEFLTLRRLVHERFNKLEETTQSG</sequence>
<evidence type="ECO:0000259" key="9">
    <source>
        <dbReference type="PROSITE" id="PS51192"/>
    </source>
</evidence>
<dbReference type="GO" id="GO:0016787">
    <property type="term" value="F:hydrolase activity"/>
    <property type="evidence" value="ECO:0007669"/>
    <property type="project" value="UniProtKB-KW"/>
</dbReference>
<evidence type="ECO:0000256" key="4">
    <source>
        <dbReference type="ARBA" id="ARBA00022806"/>
    </source>
</evidence>
<dbReference type="GO" id="GO:0006281">
    <property type="term" value="P:DNA repair"/>
    <property type="evidence" value="ECO:0007669"/>
    <property type="project" value="UniProtKB-KW"/>
</dbReference>
<evidence type="ECO:0000259" key="10">
    <source>
        <dbReference type="PROSITE" id="PS51194"/>
    </source>
</evidence>
<name>A0A1C3EU43_9PLAN</name>
<dbReference type="NCBIfam" id="NF008168">
    <property type="entry name" value="PRK10917.2-2"/>
    <property type="match status" value="1"/>
</dbReference>
<evidence type="ECO:0000313" key="12">
    <source>
        <dbReference type="Proteomes" id="UP000094828"/>
    </source>
</evidence>
<dbReference type="Pfam" id="PF17191">
    <property type="entry name" value="RecG_wedge"/>
    <property type="match status" value="1"/>
</dbReference>
<dbReference type="AlphaFoldDB" id="A0A1C3EU43"/>
<dbReference type="Pfam" id="PF00271">
    <property type="entry name" value="Helicase_C"/>
    <property type="match status" value="1"/>
</dbReference>
<accession>A0A1C3EU43</accession>
<dbReference type="NCBIfam" id="NF008165">
    <property type="entry name" value="PRK10917.1-3"/>
    <property type="match status" value="1"/>
</dbReference>
<dbReference type="CDD" id="cd17992">
    <property type="entry name" value="DEXHc_RecG"/>
    <property type="match status" value="1"/>
</dbReference>
<feature type="domain" description="Helicase C-terminal" evidence="10">
    <location>
        <begin position="471"/>
        <end position="636"/>
    </location>
</feature>
<reference evidence="11 12" key="1">
    <citation type="submission" date="2016-05" db="EMBL/GenBank/DDBJ databases">
        <title>Genomic and physiological characterization of Planctopirus sp. isolated from fresh water lake.</title>
        <authorList>
            <person name="Subhash Y."/>
            <person name="Ramana C."/>
        </authorList>
    </citation>
    <scope>NUCLEOTIDE SEQUENCE [LARGE SCALE GENOMIC DNA]</scope>
    <source>
        <strain evidence="11 12">JC280</strain>
    </source>
</reference>
<evidence type="ECO:0000256" key="8">
    <source>
        <dbReference type="ARBA" id="ARBA00049819"/>
    </source>
</evidence>
<evidence type="ECO:0000256" key="3">
    <source>
        <dbReference type="ARBA" id="ARBA00022801"/>
    </source>
</evidence>
<dbReference type="PANTHER" id="PTHR47964">
    <property type="entry name" value="ATP-DEPENDENT DNA HELICASE HOMOLOG RECG, CHLOROPLASTIC"/>
    <property type="match status" value="1"/>
</dbReference>
<gene>
    <name evidence="11" type="ORF">A6X21_15595</name>
</gene>
<dbReference type="Gene3D" id="3.40.50.300">
    <property type="entry name" value="P-loop containing nucleotide triphosphate hydrolases"/>
    <property type="match status" value="2"/>
</dbReference>
<dbReference type="CDD" id="cd04488">
    <property type="entry name" value="RecG_wedge_OBF"/>
    <property type="match status" value="1"/>
</dbReference>
<dbReference type="GO" id="GO:0003677">
    <property type="term" value="F:DNA binding"/>
    <property type="evidence" value="ECO:0007669"/>
    <property type="project" value="UniProtKB-KW"/>
</dbReference>
<dbReference type="InterPro" id="IPR033454">
    <property type="entry name" value="RecG_wedge"/>
</dbReference>
<evidence type="ECO:0000256" key="7">
    <source>
        <dbReference type="ARBA" id="ARBA00023204"/>
    </source>
</evidence>
<dbReference type="Gene3D" id="2.40.50.140">
    <property type="entry name" value="Nucleic acid-binding proteins"/>
    <property type="match status" value="1"/>
</dbReference>
<proteinExistence type="predicted"/>
<dbReference type="GO" id="GO:0005524">
    <property type="term" value="F:ATP binding"/>
    <property type="evidence" value="ECO:0007669"/>
    <property type="project" value="UniProtKB-KW"/>
</dbReference>
<dbReference type="EMBL" id="LYDR01000004">
    <property type="protein sequence ID" value="ODA36761.1"/>
    <property type="molecule type" value="Genomic_DNA"/>
</dbReference>
<dbReference type="InterPro" id="IPR027417">
    <property type="entry name" value="P-loop_NTPase"/>
</dbReference>
<dbReference type="Pfam" id="PF00270">
    <property type="entry name" value="DEAD"/>
    <property type="match status" value="1"/>
</dbReference>
<dbReference type="InterPro" id="IPR012340">
    <property type="entry name" value="NA-bd_OB-fold"/>
</dbReference>
<dbReference type="STRING" id="1841610.A6X21_15595"/>
<dbReference type="Proteomes" id="UP000094828">
    <property type="component" value="Unassembled WGS sequence"/>
</dbReference>
<dbReference type="InterPro" id="IPR045562">
    <property type="entry name" value="RecG_dom3_C"/>
</dbReference>
<dbReference type="PROSITE" id="PS51192">
    <property type="entry name" value="HELICASE_ATP_BIND_1"/>
    <property type="match status" value="1"/>
</dbReference>
<dbReference type="SMART" id="SM00487">
    <property type="entry name" value="DEXDc"/>
    <property type="match status" value="1"/>
</dbReference>
<dbReference type="PROSITE" id="PS51194">
    <property type="entry name" value="HELICASE_CTER"/>
    <property type="match status" value="1"/>
</dbReference>
<dbReference type="InterPro" id="IPR001650">
    <property type="entry name" value="Helicase_C-like"/>
</dbReference>
<dbReference type="SMART" id="SM00490">
    <property type="entry name" value="HELICc"/>
    <property type="match status" value="1"/>
</dbReference>
<evidence type="ECO:0000256" key="1">
    <source>
        <dbReference type="ARBA" id="ARBA00022741"/>
    </source>
</evidence>
<dbReference type="InterPro" id="IPR014001">
    <property type="entry name" value="Helicase_ATP-bd"/>
</dbReference>
<dbReference type="RefSeq" id="WP_068845301.1">
    <property type="nucleotide sequence ID" value="NZ_LYDR01000004.1"/>
</dbReference>
<evidence type="ECO:0000313" key="11">
    <source>
        <dbReference type="EMBL" id="ODA36761.1"/>
    </source>
</evidence>
<evidence type="ECO:0000256" key="5">
    <source>
        <dbReference type="ARBA" id="ARBA00022840"/>
    </source>
</evidence>
<organism evidence="11 12">
    <name type="scientific">Planctopirus hydrillae</name>
    <dbReference type="NCBI Taxonomy" id="1841610"/>
    <lineage>
        <taxon>Bacteria</taxon>
        <taxon>Pseudomonadati</taxon>
        <taxon>Planctomycetota</taxon>
        <taxon>Planctomycetia</taxon>
        <taxon>Planctomycetales</taxon>
        <taxon>Planctomycetaceae</taxon>
        <taxon>Planctopirus</taxon>
    </lineage>
</organism>
<dbReference type="PANTHER" id="PTHR47964:SF1">
    <property type="entry name" value="ATP-DEPENDENT DNA HELICASE HOMOLOG RECG, CHLOROPLASTIC"/>
    <property type="match status" value="1"/>
</dbReference>
<keyword evidence="3" id="KW-0378">Hydrolase</keyword>
<keyword evidence="2" id="KW-0227">DNA damage</keyword>
<keyword evidence="5" id="KW-0067">ATP-binding</keyword>
<dbReference type="InterPro" id="IPR011545">
    <property type="entry name" value="DEAD/DEAH_box_helicase_dom"/>
</dbReference>
<dbReference type="GO" id="GO:0003678">
    <property type="term" value="F:DNA helicase activity"/>
    <property type="evidence" value="ECO:0007669"/>
    <property type="project" value="TreeGrafter"/>
</dbReference>
<dbReference type="Pfam" id="PF19833">
    <property type="entry name" value="RecG_dom3_C"/>
    <property type="match status" value="1"/>
</dbReference>
<keyword evidence="4 11" id="KW-0347">Helicase</keyword>
<dbReference type="OrthoDB" id="9804325at2"/>
<feature type="domain" description="Helicase ATP-binding" evidence="9">
    <location>
        <begin position="276"/>
        <end position="437"/>
    </location>
</feature>
<dbReference type="InterPro" id="IPR047112">
    <property type="entry name" value="RecG/Mfd"/>
</dbReference>
<protein>
    <recommendedName>
        <fullName evidence="8">Probable DNA 3'-5' helicase RecG</fullName>
    </recommendedName>
</protein>
<dbReference type="SUPFAM" id="SSF50249">
    <property type="entry name" value="Nucleic acid-binding proteins"/>
    <property type="match status" value="1"/>
</dbReference>
<keyword evidence="7" id="KW-0234">DNA repair</keyword>
<keyword evidence="6" id="KW-0238">DNA-binding</keyword>
<comment type="caution">
    <text evidence="11">The sequence shown here is derived from an EMBL/GenBank/DDBJ whole genome shotgun (WGS) entry which is preliminary data.</text>
</comment>